<dbReference type="Pfam" id="PF00501">
    <property type="entry name" value="AMP-binding"/>
    <property type="match status" value="1"/>
</dbReference>
<proteinExistence type="predicted"/>
<sequence length="462" mass="53485">MKTINFSELFLQFKSSFIIDASTKKEYTYEEFYNQVKIISKELNEQKIPLRSIVIIYKIENPLETLLMFFACIEVSLIPFVVENEDVNELRNLGYKSIISTENKLDENYSTSKLESIASCFIHFVNGDNIYFGAENDFILVTSSKRTSTISKKILLGKKETLFNIISNSKSLPISSDDVTLILLPLSYSYGLIAQFLTHLYIGADIVLAPRILGIMQLKSIIGKYRITNIFLTPLLARLAFTYNQNYIENNLKFITLGGDKPSLTTIQNIYQILKCSIYGTYGLAEAGPRVATSKIDLNSDKVSLGRINVGIEASILEIEKYKYLLRCDRIGLLKIETPSTYLGYIEGDKLVAPSDNFLLTKDVVYSKDNQYYLLGRDDEFINNNSQIYWFQEMKDFFYNNPNVLKVKISKYNTNKIRIVIFYKKEETSKFFMEDTFKRHFDLRKNIDYEIELVSYQHNQYK</sequence>
<dbReference type="InterPro" id="IPR000873">
    <property type="entry name" value="AMP-dep_synth/lig_dom"/>
</dbReference>
<evidence type="ECO:0000313" key="3">
    <source>
        <dbReference type="Proteomes" id="UP000018439"/>
    </source>
</evidence>
<dbReference type="STRING" id="679937.Bcop_2341"/>
<dbReference type="Proteomes" id="UP000018439">
    <property type="component" value="Chromosome"/>
</dbReference>
<name>F3ZV37_9BACE</name>
<keyword evidence="3" id="KW-1185">Reference proteome</keyword>
<dbReference type="GO" id="GO:0016405">
    <property type="term" value="F:CoA-ligase activity"/>
    <property type="evidence" value="ECO:0007669"/>
    <property type="project" value="TreeGrafter"/>
</dbReference>
<accession>F3ZV37</accession>
<protein>
    <submittedName>
        <fullName evidence="2">AMP-dependent synthetase and ligase</fullName>
    </submittedName>
</protein>
<dbReference type="Gene3D" id="3.40.50.12780">
    <property type="entry name" value="N-terminal domain of ligase-like"/>
    <property type="match status" value="1"/>
</dbReference>
<dbReference type="AlphaFoldDB" id="F3ZV37"/>
<evidence type="ECO:0000259" key="1">
    <source>
        <dbReference type="Pfam" id="PF00501"/>
    </source>
</evidence>
<dbReference type="EMBL" id="CM001167">
    <property type="protein sequence ID" value="EGJ72495.1"/>
    <property type="molecule type" value="Genomic_DNA"/>
</dbReference>
<reference evidence="2 3" key="1">
    <citation type="journal article" date="2011" name="Stand. Genomic Sci.">
        <title>Non-contiguous finished genome sequence of Bacteroides coprosuis type strain (PC139).</title>
        <authorList>
            <person name="Land M."/>
            <person name="Held B."/>
            <person name="Gronow S."/>
            <person name="Abt B."/>
            <person name="Lucas S."/>
            <person name="Del Rio T.G."/>
            <person name="Nolan M."/>
            <person name="Tice H."/>
            <person name="Cheng J.F."/>
            <person name="Pitluck S."/>
            <person name="Liolios K."/>
            <person name="Pagani I."/>
            <person name="Ivanova N."/>
            <person name="Mavromatis K."/>
            <person name="Mikhailova N."/>
            <person name="Pati A."/>
            <person name="Tapia R."/>
            <person name="Han C."/>
            <person name="Goodwin L."/>
            <person name="Chen A."/>
            <person name="Palaniappan K."/>
            <person name="Hauser L."/>
            <person name="Brambilla E.M."/>
            <person name="Rohde M."/>
            <person name="Goker M."/>
            <person name="Detter J.C."/>
            <person name="Woyke T."/>
            <person name="Bristow J."/>
            <person name="Eisen J.A."/>
            <person name="Markowitz V."/>
            <person name="Hugenholtz P."/>
            <person name="Kyrpides N.C."/>
            <person name="Klenk H.P."/>
            <person name="Lapidus A."/>
        </authorList>
    </citation>
    <scope>NUCLEOTIDE SEQUENCE [LARGE SCALE GENOMIC DNA]</scope>
    <source>
        <strain evidence="2 3">DSM 18011</strain>
    </source>
</reference>
<organism evidence="2 3">
    <name type="scientific">Bacteroides coprosuis DSM 18011</name>
    <dbReference type="NCBI Taxonomy" id="679937"/>
    <lineage>
        <taxon>Bacteria</taxon>
        <taxon>Pseudomonadati</taxon>
        <taxon>Bacteroidota</taxon>
        <taxon>Bacteroidia</taxon>
        <taxon>Bacteroidales</taxon>
        <taxon>Bacteroidaceae</taxon>
        <taxon>Bacteroides</taxon>
    </lineage>
</organism>
<gene>
    <name evidence="2" type="ORF">Bcop_2341</name>
</gene>
<feature type="domain" description="AMP-dependent synthetase/ligase" evidence="1">
    <location>
        <begin position="172"/>
        <end position="345"/>
    </location>
</feature>
<dbReference type="OrthoDB" id="9765680at2"/>
<dbReference type="PANTHER" id="PTHR24096">
    <property type="entry name" value="LONG-CHAIN-FATTY-ACID--COA LIGASE"/>
    <property type="match status" value="1"/>
</dbReference>
<keyword evidence="2" id="KW-0436">Ligase</keyword>
<dbReference type="SUPFAM" id="SSF56801">
    <property type="entry name" value="Acetyl-CoA synthetase-like"/>
    <property type="match status" value="1"/>
</dbReference>
<dbReference type="eggNOG" id="COG0318">
    <property type="taxonomic scope" value="Bacteria"/>
</dbReference>
<dbReference type="HOGENOM" id="CLU_587496_0_0_10"/>
<evidence type="ECO:0000313" key="2">
    <source>
        <dbReference type="EMBL" id="EGJ72495.1"/>
    </source>
</evidence>
<dbReference type="InterPro" id="IPR042099">
    <property type="entry name" value="ANL_N_sf"/>
</dbReference>